<evidence type="ECO:0000256" key="1">
    <source>
        <dbReference type="ARBA" id="ARBA00012418"/>
    </source>
</evidence>
<dbReference type="AlphaFoldDB" id="A0A382LVH6"/>
<reference evidence="9" key="1">
    <citation type="submission" date="2018-05" db="EMBL/GenBank/DDBJ databases">
        <authorList>
            <person name="Lanie J.A."/>
            <person name="Ng W.-L."/>
            <person name="Kazmierczak K.M."/>
            <person name="Andrzejewski T.M."/>
            <person name="Davidsen T.M."/>
            <person name="Wayne K.J."/>
            <person name="Tettelin H."/>
            <person name="Glass J.I."/>
            <person name="Rusch D."/>
            <person name="Podicherti R."/>
            <person name="Tsui H.-C.T."/>
            <person name="Winkler M.E."/>
        </authorList>
    </citation>
    <scope>NUCLEOTIDE SEQUENCE</scope>
</reference>
<dbReference type="EC" id="2.7.7.6" evidence="1"/>
<protein>
    <recommendedName>
        <fullName evidence="1">DNA-directed RNA polymerase</fullName>
        <ecNumber evidence="1">2.7.7.6</ecNumber>
    </recommendedName>
</protein>
<evidence type="ECO:0000256" key="3">
    <source>
        <dbReference type="ARBA" id="ARBA00022679"/>
    </source>
</evidence>
<dbReference type="InterPro" id="IPR044893">
    <property type="entry name" value="RNA_pol_Rpb1_clamp_domain"/>
</dbReference>
<evidence type="ECO:0000256" key="4">
    <source>
        <dbReference type="ARBA" id="ARBA00022695"/>
    </source>
</evidence>
<dbReference type="GO" id="GO:0003899">
    <property type="term" value="F:DNA-directed RNA polymerase activity"/>
    <property type="evidence" value="ECO:0007669"/>
    <property type="project" value="UniProtKB-EC"/>
</dbReference>
<gene>
    <name evidence="9" type="ORF">METZ01_LOCUS293613</name>
</gene>
<comment type="catalytic activity">
    <reaction evidence="6">
        <text>RNA(n) + a ribonucleoside 5'-triphosphate = RNA(n+1) + diphosphate</text>
        <dbReference type="Rhea" id="RHEA:21248"/>
        <dbReference type="Rhea" id="RHEA-COMP:14527"/>
        <dbReference type="Rhea" id="RHEA-COMP:17342"/>
        <dbReference type="ChEBI" id="CHEBI:33019"/>
        <dbReference type="ChEBI" id="CHEBI:61557"/>
        <dbReference type="ChEBI" id="CHEBI:140395"/>
        <dbReference type="EC" id="2.7.7.6"/>
    </reaction>
</comment>
<dbReference type="Pfam" id="PF04997">
    <property type="entry name" value="RNA_pol_Rpb1_1"/>
    <property type="match status" value="1"/>
</dbReference>
<evidence type="ECO:0000259" key="8">
    <source>
        <dbReference type="Pfam" id="PF04997"/>
    </source>
</evidence>
<evidence type="ECO:0000313" key="9">
    <source>
        <dbReference type="EMBL" id="SVC40759.1"/>
    </source>
</evidence>
<keyword evidence="7" id="KW-0175">Coiled coil</keyword>
<dbReference type="GO" id="GO:0000428">
    <property type="term" value="C:DNA-directed RNA polymerase complex"/>
    <property type="evidence" value="ECO:0007669"/>
    <property type="project" value="UniProtKB-KW"/>
</dbReference>
<accession>A0A382LVH6</accession>
<feature type="non-terminal residue" evidence="9">
    <location>
        <position position="367"/>
    </location>
</feature>
<dbReference type="PANTHER" id="PTHR19376:SF54">
    <property type="entry name" value="DNA-DIRECTED RNA POLYMERASE SUBUNIT BETA"/>
    <property type="match status" value="1"/>
</dbReference>
<proteinExistence type="predicted"/>
<name>A0A382LVH6_9ZZZZ</name>
<keyword evidence="3" id="KW-0808">Transferase</keyword>
<feature type="domain" description="RNA polymerase Rpb1" evidence="8">
    <location>
        <begin position="7"/>
        <end position="366"/>
    </location>
</feature>
<keyword evidence="2" id="KW-0240">DNA-directed RNA polymerase</keyword>
<evidence type="ECO:0000256" key="2">
    <source>
        <dbReference type="ARBA" id="ARBA00022478"/>
    </source>
</evidence>
<organism evidence="9">
    <name type="scientific">marine metagenome</name>
    <dbReference type="NCBI Taxonomy" id="408172"/>
    <lineage>
        <taxon>unclassified sequences</taxon>
        <taxon>metagenomes</taxon>
        <taxon>ecological metagenomes</taxon>
    </lineage>
</organism>
<dbReference type="Gene3D" id="4.10.860.120">
    <property type="entry name" value="RNA polymerase II, clamp domain"/>
    <property type="match status" value="1"/>
</dbReference>
<dbReference type="GO" id="GO:0003677">
    <property type="term" value="F:DNA binding"/>
    <property type="evidence" value="ECO:0007669"/>
    <property type="project" value="InterPro"/>
</dbReference>
<dbReference type="SUPFAM" id="SSF64484">
    <property type="entry name" value="beta and beta-prime subunits of DNA dependent RNA-polymerase"/>
    <property type="match status" value="1"/>
</dbReference>
<dbReference type="EMBL" id="UINC01089561">
    <property type="protein sequence ID" value="SVC40759.1"/>
    <property type="molecule type" value="Genomic_DNA"/>
</dbReference>
<dbReference type="InterPro" id="IPR007080">
    <property type="entry name" value="RNA_pol_Rpb1_1"/>
</dbReference>
<dbReference type="InterPro" id="IPR045867">
    <property type="entry name" value="DNA-dir_RpoC_beta_prime"/>
</dbReference>
<evidence type="ECO:0000256" key="7">
    <source>
        <dbReference type="SAM" id="Coils"/>
    </source>
</evidence>
<keyword evidence="4" id="KW-0548">Nucleotidyltransferase</keyword>
<evidence type="ECO:0000256" key="6">
    <source>
        <dbReference type="ARBA" id="ARBA00048552"/>
    </source>
</evidence>
<keyword evidence="5" id="KW-0804">Transcription</keyword>
<dbReference type="GO" id="GO:0006351">
    <property type="term" value="P:DNA-templated transcription"/>
    <property type="evidence" value="ECO:0007669"/>
    <property type="project" value="InterPro"/>
</dbReference>
<feature type="coiled-coil region" evidence="7">
    <location>
        <begin position="207"/>
        <end position="253"/>
    </location>
</feature>
<dbReference type="PANTHER" id="PTHR19376">
    <property type="entry name" value="DNA-DIRECTED RNA POLYMERASE"/>
    <property type="match status" value="1"/>
</dbReference>
<evidence type="ECO:0000256" key="5">
    <source>
        <dbReference type="ARBA" id="ARBA00023163"/>
    </source>
</evidence>
<sequence length="367" mass="42176">MAQPGNDFDAISISLASPNDVQRWSWGEVTKPETINYRTLRPEKDGLFCERIFGPTKDWECYCGKYKKIRFRGVTCDRCGVEVARSKVRRERMGHIDLAAPVAHIWFSKGTPSRLGLLLDLSPRNLDRVLYFAQYLITDVDVELKGQLLEQLHADLEERNLEKESRIESAENTLTEEYQSQIEPLQSLLPEEITESGVDDEKSSDEQLETEGKIESLQKERDQKIEELLAEINDEYAELLSAIEKEVSSLKELHVTKLLTETQYRDNRDSFPGVFQAGMGAESVLYVLQNYIDLDDLRDELQEEMQSTSGQRRKKAIKRLRVVESFRKSTNKPEWMILTTLPVLPPDLRPMVQLDGGRFATSDLNDL</sequence>